<gene>
    <name evidence="2" type="ORF">Pme01_55560</name>
</gene>
<dbReference type="Proteomes" id="UP000599074">
    <property type="component" value="Unassembled WGS sequence"/>
</dbReference>
<dbReference type="AlphaFoldDB" id="A0A8J3TGQ4"/>
<feature type="region of interest" description="Disordered" evidence="1">
    <location>
        <begin position="51"/>
        <end position="70"/>
    </location>
</feature>
<proteinExistence type="predicted"/>
<evidence type="ECO:0000313" key="2">
    <source>
        <dbReference type="EMBL" id="GII25959.1"/>
    </source>
</evidence>
<reference evidence="2" key="1">
    <citation type="submission" date="2021-01" db="EMBL/GenBank/DDBJ databases">
        <title>Whole genome shotgun sequence of Planosporangium mesophilum NBRC 109066.</title>
        <authorList>
            <person name="Komaki H."/>
            <person name="Tamura T."/>
        </authorList>
    </citation>
    <scope>NUCLEOTIDE SEQUENCE</scope>
    <source>
        <strain evidence="2">NBRC 109066</strain>
    </source>
</reference>
<accession>A0A8J3TGQ4</accession>
<feature type="compositionally biased region" description="Pro residues" evidence="1">
    <location>
        <begin position="60"/>
        <end position="70"/>
    </location>
</feature>
<evidence type="ECO:0000313" key="3">
    <source>
        <dbReference type="Proteomes" id="UP000599074"/>
    </source>
</evidence>
<sequence>MFSHTMPSLAGEEAEEKLAARGISVVDGEVASLKAVEDASWDDLLQRHGAARGVARERSPYPPGLPGDLL</sequence>
<protein>
    <submittedName>
        <fullName evidence="2">Uncharacterized protein</fullName>
    </submittedName>
</protein>
<name>A0A8J3TGQ4_9ACTN</name>
<comment type="caution">
    <text evidence="2">The sequence shown here is derived from an EMBL/GenBank/DDBJ whole genome shotgun (WGS) entry which is preliminary data.</text>
</comment>
<evidence type="ECO:0000256" key="1">
    <source>
        <dbReference type="SAM" id="MobiDB-lite"/>
    </source>
</evidence>
<keyword evidence="3" id="KW-1185">Reference proteome</keyword>
<dbReference type="EMBL" id="BOON01000062">
    <property type="protein sequence ID" value="GII25959.1"/>
    <property type="molecule type" value="Genomic_DNA"/>
</dbReference>
<organism evidence="2 3">
    <name type="scientific">Planosporangium mesophilum</name>
    <dbReference type="NCBI Taxonomy" id="689768"/>
    <lineage>
        <taxon>Bacteria</taxon>
        <taxon>Bacillati</taxon>
        <taxon>Actinomycetota</taxon>
        <taxon>Actinomycetes</taxon>
        <taxon>Micromonosporales</taxon>
        <taxon>Micromonosporaceae</taxon>
        <taxon>Planosporangium</taxon>
    </lineage>
</organism>